<evidence type="ECO:0000313" key="11">
    <source>
        <dbReference type="EMBL" id="VVP66069.1"/>
    </source>
</evidence>
<dbReference type="PANTHER" id="PTHR10815:SF5">
    <property type="entry name" value="METHYLATED-DNA--PROTEIN-CYSTEINE METHYLTRANSFERASE"/>
    <property type="match status" value="1"/>
</dbReference>
<evidence type="ECO:0000256" key="1">
    <source>
        <dbReference type="ARBA" id="ARBA00001286"/>
    </source>
</evidence>
<dbReference type="InterPro" id="IPR014048">
    <property type="entry name" value="MethylDNA_cys_MeTrfase_DNA-bd"/>
</dbReference>
<dbReference type="Proteomes" id="UP000326611">
    <property type="component" value="Unassembled WGS sequence"/>
</dbReference>
<keyword evidence="4 8" id="KW-0808">Transferase</keyword>
<dbReference type="Gene3D" id="3.30.160.70">
    <property type="entry name" value="Methylated DNA-protein cysteine methyltransferase domain"/>
    <property type="match status" value="1"/>
</dbReference>
<comment type="catalytic activity">
    <reaction evidence="1 8">
        <text>a 4-O-methyl-thymidine in DNA + L-cysteinyl-[protein] = a thymidine in DNA + S-methyl-L-cysteinyl-[protein]</text>
        <dbReference type="Rhea" id="RHEA:53428"/>
        <dbReference type="Rhea" id="RHEA-COMP:10131"/>
        <dbReference type="Rhea" id="RHEA-COMP:10132"/>
        <dbReference type="Rhea" id="RHEA-COMP:13555"/>
        <dbReference type="Rhea" id="RHEA-COMP:13556"/>
        <dbReference type="ChEBI" id="CHEBI:29950"/>
        <dbReference type="ChEBI" id="CHEBI:82612"/>
        <dbReference type="ChEBI" id="CHEBI:137386"/>
        <dbReference type="ChEBI" id="CHEBI:137387"/>
        <dbReference type="EC" id="2.1.1.63"/>
    </reaction>
</comment>
<dbReference type="FunFam" id="1.10.10.10:FF:000214">
    <property type="entry name" value="Methylated-DNA--protein-cysteine methyltransferase"/>
    <property type="match status" value="1"/>
</dbReference>
<comment type="catalytic activity">
    <reaction evidence="7 8">
        <text>a 6-O-methyl-2'-deoxyguanosine in DNA + L-cysteinyl-[protein] = S-methyl-L-cysteinyl-[protein] + a 2'-deoxyguanosine in DNA</text>
        <dbReference type="Rhea" id="RHEA:24000"/>
        <dbReference type="Rhea" id="RHEA-COMP:10131"/>
        <dbReference type="Rhea" id="RHEA-COMP:10132"/>
        <dbReference type="Rhea" id="RHEA-COMP:11367"/>
        <dbReference type="Rhea" id="RHEA-COMP:11368"/>
        <dbReference type="ChEBI" id="CHEBI:29950"/>
        <dbReference type="ChEBI" id="CHEBI:82612"/>
        <dbReference type="ChEBI" id="CHEBI:85445"/>
        <dbReference type="ChEBI" id="CHEBI:85448"/>
        <dbReference type="EC" id="2.1.1.63"/>
    </reaction>
</comment>
<keyword evidence="5 8" id="KW-0227">DNA damage</keyword>
<dbReference type="InterPro" id="IPR023546">
    <property type="entry name" value="MGMT"/>
</dbReference>
<dbReference type="EC" id="2.1.1.63" evidence="8"/>
<evidence type="ECO:0000256" key="2">
    <source>
        <dbReference type="ARBA" id="ARBA00008711"/>
    </source>
</evidence>
<dbReference type="EMBL" id="CABVIY010000001">
    <property type="protein sequence ID" value="VVP66069.1"/>
    <property type="molecule type" value="Genomic_DNA"/>
</dbReference>
<dbReference type="RefSeq" id="WP_150768487.1">
    <property type="nucleotide sequence ID" value="NZ_CABVIY010000001.1"/>
</dbReference>
<feature type="domain" description="Methylated-DNA-[protein]-cysteine S-methyltransferase DNA binding" evidence="9">
    <location>
        <begin position="79"/>
        <end position="158"/>
    </location>
</feature>
<dbReference type="Pfam" id="PF01035">
    <property type="entry name" value="DNA_binding_1"/>
    <property type="match status" value="1"/>
</dbReference>
<name>A0A5E7QW09_PSEFL</name>
<organism evidence="11 12">
    <name type="scientific">Pseudomonas fluorescens</name>
    <dbReference type="NCBI Taxonomy" id="294"/>
    <lineage>
        <taxon>Bacteria</taxon>
        <taxon>Pseudomonadati</taxon>
        <taxon>Pseudomonadota</taxon>
        <taxon>Gammaproteobacteria</taxon>
        <taxon>Pseudomonadales</taxon>
        <taxon>Pseudomonadaceae</taxon>
        <taxon>Pseudomonas</taxon>
    </lineage>
</organism>
<dbReference type="PANTHER" id="PTHR10815">
    <property type="entry name" value="METHYLATED-DNA--PROTEIN-CYSTEINE METHYLTRANSFERASE"/>
    <property type="match status" value="1"/>
</dbReference>
<dbReference type="SUPFAM" id="SSF46767">
    <property type="entry name" value="Methylated DNA-protein cysteine methyltransferase, C-terminal domain"/>
    <property type="match status" value="1"/>
</dbReference>
<accession>A0A5E7QW09</accession>
<evidence type="ECO:0000256" key="6">
    <source>
        <dbReference type="ARBA" id="ARBA00023204"/>
    </source>
</evidence>
<dbReference type="NCBIfam" id="TIGR00589">
    <property type="entry name" value="ogt"/>
    <property type="match status" value="1"/>
</dbReference>
<evidence type="ECO:0000256" key="4">
    <source>
        <dbReference type="ARBA" id="ARBA00022679"/>
    </source>
</evidence>
<keyword evidence="3 8" id="KW-0489">Methyltransferase</keyword>
<dbReference type="GO" id="GO:0003908">
    <property type="term" value="F:methylated-DNA-[protein]-cysteine S-methyltransferase activity"/>
    <property type="evidence" value="ECO:0007669"/>
    <property type="project" value="UniProtKB-UniRule"/>
</dbReference>
<dbReference type="InterPro" id="IPR036388">
    <property type="entry name" value="WH-like_DNA-bd_sf"/>
</dbReference>
<sequence>MTYTCITMVSPVGELTLVANDARLAAILWENDKPGRVRLGPMSEAPDNPVLVRAAEQLREYFAGTRQRFDLELDFAGTDFQKKVWAALLTIPFGETRSYSQIAEQIGHPSAVRAVGAANGRNPISIIAPCHRVIGASGKLTGFAGGLEAKELLLTLEGGDWSEVGRTGDLFSS</sequence>
<dbReference type="InterPro" id="IPR008332">
    <property type="entry name" value="MethylG_MeTrfase_N"/>
</dbReference>
<dbReference type="GO" id="GO:0005737">
    <property type="term" value="C:cytoplasm"/>
    <property type="evidence" value="ECO:0007669"/>
    <property type="project" value="UniProtKB-SubCell"/>
</dbReference>
<evidence type="ECO:0000313" key="12">
    <source>
        <dbReference type="Proteomes" id="UP000326611"/>
    </source>
</evidence>
<dbReference type="InterPro" id="IPR036217">
    <property type="entry name" value="MethylDNA_cys_MeTrfase_DNAb"/>
</dbReference>
<keyword evidence="8" id="KW-0963">Cytoplasm</keyword>
<evidence type="ECO:0000256" key="8">
    <source>
        <dbReference type="HAMAP-Rule" id="MF_00772"/>
    </source>
</evidence>
<protein>
    <recommendedName>
        <fullName evidence="8">Methylated-DNA--protein-cysteine methyltransferase</fullName>
        <ecNumber evidence="8">2.1.1.63</ecNumber>
    </recommendedName>
    <alternativeName>
        <fullName evidence="8">6-O-methylguanine-DNA methyltransferase</fullName>
        <shortName evidence="8">MGMT</shortName>
    </alternativeName>
    <alternativeName>
        <fullName evidence="8">O-6-methylguanine-DNA-alkyltransferase</fullName>
    </alternativeName>
</protein>
<dbReference type="HAMAP" id="MF_00772">
    <property type="entry name" value="OGT"/>
    <property type="match status" value="1"/>
</dbReference>
<comment type="miscellaneous">
    <text evidence="8">This enzyme catalyzes only one turnover and therefore is not strictly catalytic. According to one definition, an enzyme is a biocatalyst that acts repeatedly and over many reaction cycles.</text>
</comment>
<dbReference type="Pfam" id="PF02870">
    <property type="entry name" value="Methyltransf_1N"/>
    <property type="match status" value="1"/>
</dbReference>
<evidence type="ECO:0000256" key="3">
    <source>
        <dbReference type="ARBA" id="ARBA00022603"/>
    </source>
</evidence>
<evidence type="ECO:0000259" key="9">
    <source>
        <dbReference type="Pfam" id="PF01035"/>
    </source>
</evidence>
<dbReference type="Gene3D" id="1.10.10.10">
    <property type="entry name" value="Winged helix-like DNA-binding domain superfamily/Winged helix DNA-binding domain"/>
    <property type="match status" value="1"/>
</dbReference>
<dbReference type="GO" id="GO:0006307">
    <property type="term" value="P:DNA alkylation repair"/>
    <property type="evidence" value="ECO:0007669"/>
    <property type="project" value="UniProtKB-UniRule"/>
</dbReference>
<keyword evidence="6 8" id="KW-0234">DNA repair</keyword>
<dbReference type="CDD" id="cd06445">
    <property type="entry name" value="ATase"/>
    <property type="match status" value="1"/>
</dbReference>
<feature type="active site" description="Nucleophile; methyl group acceptor" evidence="8">
    <location>
        <position position="130"/>
    </location>
</feature>
<dbReference type="OrthoDB" id="9802228at2"/>
<dbReference type="InterPro" id="IPR036631">
    <property type="entry name" value="MGMT_N_sf"/>
</dbReference>
<evidence type="ECO:0000256" key="7">
    <source>
        <dbReference type="ARBA" id="ARBA00049348"/>
    </source>
</evidence>
<comment type="function">
    <text evidence="8">Involved in the cellular defense against the biological effects of O6-methylguanine (O6-MeG) and O4-methylthymine (O4-MeT) in DNA. Repairs the methylated nucleobase in DNA by stoichiometrically transferring the methyl group to a cysteine residue in the enzyme. This is a suicide reaction: the enzyme is irreversibly inactivated.</text>
</comment>
<evidence type="ECO:0000256" key="5">
    <source>
        <dbReference type="ARBA" id="ARBA00022763"/>
    </source>
</evidence>
<gene>
    <name evidence="11" type="primary">ogt</name>
    <name evidence="11" type="ORF">PS918_00283</name>
</gene>
<reference evidence="11 12" key="1">
    <citation type="submission" date="2019-09" db="EMBL/GenBank/DDBJ databases">
        <authorList>
            <person name="Chandra G."/>
            <person name="Truman W A."/>
        </authorList>
    </citation>
    <scope>NUCLEOTIDE SEQUENCE [LARGE SCALE GENOMIC DNA]</scope>
    <source>
        <strain evidence="11">PS918</strain>
    </source>
</reference>
<feature type="domain" description="Methylguanine DNA methyltransferase ribonuclease-like" evidence="10">
    <location>
        <begin position="6"/>
        <end position="75"/>
    </location>
</feature>
<comment type="similarity">
    <text evidence="2 8">Belongs to the MGMT family.</text>
</comment>
<proteinExistence type="inferred from homology"/>
<evidence type="ECO:0000259" key="10">
    <source>
        <dbReference type="Pfam" id="PF02870"/>
    </source>
</evidence>
<comment type="subcellular location">
    <subcellularLocation>
        <location evidence="8">Cytoplasm</location>
    </subcellularLocation>
</comment>
<dbReference type="AlphaFoldDB" id="A0A5E7QW09"/>
<dbReference type="GO" id="GO:0032259">
    <property type="term" value="P:methylation"/>
    <property type="evidence" value="ECO:0007669"/>
    <property type="project" value="UniProtKB-KW"/>
</dbReference>
<dbReference type="SUPFAM" id="SSF53155">
    <property type="entry name" value="Methylated DNA-protein cysteine methyltransferase domain"/>
    <property type="match status" value="1"/>
</dbReference>